<keyword evidence="2" id="KW-0012">Acyltransferase</keyword>
<dbReference type="RefSeq" id="WP_263540774.1">
    <property type="nucleotide sequence ID" value="NZ_JAOVZO020000019.1"/>
</dbReference>
<sequence>MTHRAAFRPARADDAAAITAIYNQGIAERGATFETEPRRAADMAARIADDSYPLLVAVEDGIVLGWASLSSYRPRACYAGIAEFSIYLDGAARGRGIGRGLLEALVDAARGRGCWKLVSRVFPSNAASRALCRACGFREVGVYEKHGRLDGRWLDVVIVERLIPENISPDNPVAAAGDAAY</sequence>
<dbReference type="PROSITE" id="PS51186">
    <property type="entry name" value="GNAT"/>
    <property type="match status" value="1"/>
</dbReference>
<dbReference type="PANTHER" id="PTHR43072:SF23">
    <property type="entry name" value="UPF0039 PROTEIN C11D3.02C"/>
    <property type="match status" value="1"/>
</dbReference>
<dbReference type="GO" id="GO:0016747">
    <property type="term" value="F:acyltransferase activity, transferring groups other than amino-acyl groups"/>
    <property type="evidence" value="ECO:0007669"/>
    <property type="project" value="InterPro"/>
</dbReference>
<keyword evidence="5" id="KW-1185">Reference proteome</keyword>
<name>A0A9X3YPC5_9GAMM</name>
<dbReference type="Proteomes" id="UP001139971">
    <property type="component" value="Unassembled WGS sequence"/>
</dbReference>
<evidence type="ECO:0000313" key="4">
    <source>
        <dbReference type="EMBL" id="MDC8014990.1"/>
    </source>
</evidence>
<dbReference type="PANTHER" id="PTHR43072">
    <property type="entry name" value="N-ACETYLTRANSFERASE"/>
    <property type="match status" value="1"/>
</dbReference>
<dbReference type="SUPFAM" id="SSF55729">
    <property type="entry name" value="Acyl-CoA N-acyltransferases (Nat)"/>
    <property type="match status" value="1"/>
</dbReference>
<dbReference type="Pfam" id="PF00583">
    <property type="entry name" value="Acetyltransf_1"/>
    <property type="match status" value="1"/>
</dbReference>
<evidence type="ECO:0000313" key="5">
    <source>
        <dbReference type="Proteomes" id="UP001139971"/>
    </source>
</evidence>
<reference evidence="4" key="1">
    <citation type="submission" date="2023-02" db="EMBL/GenBank/DDBJ databases">
        <title>Tahibacter soli sp. nov. isolated from soil.</title>
        <authorList>
            <person name="Baek J.H."/>
            <person name="Lee J.K."/>
            <person name="Choi D.G."/>
            <person name="Jeon C.O."/>
        </authorList>
    </citation>
    <scope>NUCLEOTIDE SEQUENCE</scope>
    <source>
        <strain evidence="4">BL</strain>
    </source>
</reference>
<feature type="domain" description="N-acetyltransferase" evidence="3">
    <location>
        <begin position="5"/>
        <end position="155"/>
    </location>
</feature>
<dbReference type="EMBL" id="JAOVZO020000019">
    <property type="protein sequence ID" value="MDC8014990.1"/>
    <property type="molecule type" value="Genomic_DNA"/>
</dbReference>
<comment type="caution">
    <text evidence="4">The sequence shown here is derived from an EMBL/GenBank/DDBJ whole genome shotgun (WGS) entry which is preliminary data.</text>
</comment>
<keyword evidence="1" id="KW-0808">Transferase</keyword>
<dbReference type="InterPro" id="IPR000182">
    <property type="entry name" value="GNAT_dom"/>
</dbReference>
<proteinExistence type="predicted"/>
<gene>
    <name evidence="4" type="ORF">OD750_020795</name>
</gene>
<organism evidence="4 5">
    <name type="scientific">Tahibacter soli</name>
    <dbReference type="NCBI Taxonomy" id="2983605"/>
    <lineage>
        <taxon>Bacteria</taxon>
        <taxon>Pseudomonadati</taxon>
        <taxon>Pseudomonadota</taxon>
        <taxon>Gammaproteobacteria</taxon>
        <taxon>Lysobacterales</taxon>
        <taxon>Rhodanobacteraceae</taxon>
        <taxon>Tahibacter</taxon>
    </lineage>
</organism>
<dbReference type="AlphaFoldDB" id="A0A9X3YPC5"/>
<dbReference type="Gene3D" id="3.40.630.30">
    <property type="match status" value="1"/>
</dbReference>
<dbReference type="CDD" id="cd04301">
    <property type="entry name" value="NAT_SF"/>
    <property type="match status" value="1"/>
</dbReference>
<evidence type="ECO:0000259" key="3">
    <source>
        <dbReference type="PROSITE" id="PS51186"/>
    </source>
</evidence>
<accession>A0A9X3YPC5</accession>
<dbReference type="NCBIfam" id="NF040503">
    <property type="entry name" value="resist_ArsN1a"/>
    <property type="match status" value="1"/>
</dbReference>
<evidence type="ECO:0000256" key="1">
    <source>
        <dbReference type="ARBA" id="ARBA00022679"/>
    </source>
</evidence>
<protein>
    <submittedName>
        <fullName evidence="4">Arsinothricin resistance N-acetyltransferase ArsN1</fullName>
    </submittedName>
</protein>
<evidence type="ECO:0000256" key="2">
    <source>
        <dbReference type="ARBA" id="ARBA00023315"/>
    </source>
</evidence>
<dbReference type="InterPro" id="IPR016181">
    <property type="entry name" value="Acyl_CoA_acyltransferase"/>
</dbReference>